<dbReference type="PANTHER" id="PTHR11461:SF211">
    <property type="entry name" value="GH10112P-RELATED"/>
    <property type="match status" value="1"/>
</dbReference>
<dbReference type="EMBL" id="FNPV01000013">
    <property type="protein sequence ID" value="SDZ21382.1"/>
    <property type="molecule type" value="Genomic_DNA"/>
</dbReference>
<organism evidence="4 5">
    <name type="scientific">Tindallia californiensis</name>
    <dbReference type="NCBI Taxonomy" id="159292"/>
    <lineage>
        <taxon>Bacteria</taxon>
        <taxon>Bacillati</taxon>
        <taxon>Bacillota</taxon>
        <taxon>Clostridia</taxon>
        <taxon>Peptostreptococcales</taxon>
        <taxon>Tindalliaceae</taxon>
        <taxon>Tindallia</taxon>
    </lineage>
</organism>
<dbReference type="Gene3D" id="3.30.497.10">
    <property type="entry name" value="Antithrombin, subunit I, domain 2"/>
    <property type="match status" value="1"/>
</dbReference>
<dbReference type="InterPro" id="IPR023796">
    <property type="entry name" value="Serpin_dom"/>
</dbReference>
<gene>
    <name evidence="4" type="ORF">SAMN05192546_1132</name>
</gene>
<dbReference type="SUPFAM" id="SSF56574">
    <property type="entry name" value="Serpins"/>
    <property type="match status" value="1"/>
</dbReference>
<proteinExistence type="inferred from homology"/>
<dbReference type="InterPro" id="IPR000215">
    <property type="entry name" value="Serpin_fam"/>
</dbReference>
<evidence type="ECO:0000256" key="1">
    <source>
        <dbReference type="RuleBase" id="RU000411"/>
    </source>
</evidence>
<name>A0A1H3R6C0_9FIRM</name>
<dbReference type="GO" id="GO:0005615">
    <property type="term" value="C:extracellular space"/>
    <property type="evidence" value="ECO:0007669"/>
    <property type="project" value="InterPro"/>
</dbReference>
<dbReference type="SMART" id="SM00093">
    <property type="entry name" value="SERPIN"/>
    <property type="match status" value="1"/>
</dbReference>
<dbReference type="OrthoDB" id="9764871at2"/>
<accession>A0A1H3R6C0</accession>
<dbReference type="AlphaFoldDB" id="A0A1H3R6C0"/>
<dbReference type="PROSITE" id="PS00284">
    <property type="entry name" value="SERPIN"/>
    <property type="match status" value="1"/>
</dbReference>
<reference evidence="4 5" key="1">
    <citation type="submission" date="2016-10" db="EMBL/GenBank/DDBJ databases">
        <authorList>
            <person name="de Groot N.N."/>
        </authorList>
    </citation>
    <scope>NUCLEOTIDE SEQUENCE [LARGE SCALE GENOMIC DNA]</scope>
    <source>
        <strain evidence="4 5">APO</strain>
    </source>
</reference>
<dbReference type="PANTHER" id="PTHR11461">
    <property type="entry name" value="SERINE PROTEASE INHIBITOR, SERPIN"/>
    <property type="match status" value="1"/>
</dbReference>
<dbReference type="RefSeq" id="WP_093315487.1">
    <property type="nucleotide sequence ID" value="NZ_FNPV01000013.1"/>
</dbReference>
<evidence type="ECO:0000256" key="2">
    <source>
        <dbReference type="SAM" id="SignalP"/>
    </source>
</evidence>
<evidence type="ECO:0000313" key="4">
    <source>
        <dbReference type="EMBL" id="SDZ21382.1"/>
    </source>
</evidence>
<dbReference type="InterPro" id="IPR042185">
    <property type="entry name" value="Serpin_sf_2"/>
</dbReference>
<dbReference type="STRING" id="159292.SAMN05192546_1132"/>
<comment type="similarity">
    <text evidence="1">Belongs to the serpin family.</text>
</comment>
<protein>
    <submittedName>
        <fullName evidence="4">Serpin B</fullName>
    </submittedName>
</protein>
<dbReference type="InterPro" id="IPR036186">
    <property type="entry name" value="Serpin_sf"/>
</dbReference>
<dbReference type="Proteomes" id="UP000199230">
    <property type="component" value="Unassembled WGS sequence"/>
</dbReference>
<dbReference type="Gene3D" id="2.30.39.10">
    <property type="entry name" value="Alpha-1-antitrypsin, domain 1"/>
    <property type="match status" value="1"/>
</dbReference>
<feature type="domain" description="Serpin" evidence="3">
    <location>
        <begin position="62"/>
        <end position="424"/>
    </location>
</feature>
<dbReference type="Pfam" id="PF00079">
    <property type="entry name" value="Serpin"/>
    <property type="match status" value="1"/>
</dbReference>
<feature type="chain" id="PRO_5039098845" evidence="2">
    <location>
        <begin position="27"/>
        <end position="425"/>
    </location>
</feature>
<evidence type="ECO:0000259" key="3">
    <source>
        <dbReference type="SMART" id="SM00093"/>
    </source>
</evidence>
<keyword evidence="5" id="KW-1185">Reference proteome</keyword>
<dbReference type="InterPro" id="IPR023795">
    <property type="entry name" value="Serpin_CS"/>
</dbReference>
<dbReference type="CDD" id="cd19588">
    <property type="entry name" value="serpin_miropin-like"/>
    <property type="match status" value="1"/>
</dbReference>
<keyword evidence="2" id="KW-0732">Signal</keyword>
<sequence>MRKSKGKKTISLVVMCLLLLSLLLVGCDEVEADLPVEISEPAPEVLESFDQELANKSNQFGFQMFQQLMEGEENKMISPTSMYTALAMTMNGADGETREAMAKTLEVEGVDLETFNLNNKLRQYLLQEADEEVTLRIANSLWMREGISLNPAFIHNNQQYYSAAANALDFSTEEAVERINQWVEDSTEGLIEEIVEYPIDPQTLLFLINAVYFQGDWTTAFDPDKTTEEAFYRSEETLKGISFMNRQDEFLYLEKEEAFQAIRLPYGEKEQMAMYVFLPWKERSLESFVDDLSTEQWEEWKNQFSRREGHLKLPRFTMAYEKSLKEALSRMGMEIAFDPTQADFSEMVSWEQGENAFISDIKHKSFIEVEETGTEAAAVTSVEVRVTSMPIEEPFQMVVNRPFYFMIHDEGTNEILFMGMVAEPK</sequence>
<dbReference type="GO" id="GO:0004867">
    <property type="term" value="F:serine-type endopeptidase inhibitor activity"/>
    <property type="evidence" value="ECO:0007669"/>
    <property type="project" value="InterPro"/>
</dbReference>
<feature type="signal peptide" evidence="2">
    <location>
        <begin position="1"/>
        <end position="26"/>
    </location>
</feature>
<evidence type="ECO:0000313" key="5">
    <source>
        <dbReference type="Proteomes" id="UP000199230"/>
    </source>
</evidence>
<dbReference type="PROSITE" id="PS51257">
    <property type="entry name" value="PROKAR_LIPOPROTEIN"/>
    <property type="match status" value="1"/>
</dbReference>
<dbReference type="InterPro" id="IPR042178">
    <property type="entry name" value="Serpin_sf_1"/>
</dbReference>